<protein>
    <recommendedName>
        <fullName evidence="1">DUF7674 domain-containing protein</fullName>
    </recommendedName>
</protein>
<sequence>MIADHFLGQLLDRVPETRAGLEEMYEDEDANGDGGAPIEALPASDTDLDLYGILLDGLVRPVLQPALAAPERDEDLLRRCFGFVEEVYEVDTEYTRGAVYFQVLESLLDAREYLDNAVPFLRGNLREPVSKMLRNYEVEGYEDGLPPL</sequence>
<evidence type="ECO:0000313" key="2">
    <source>
        <dbReference type="EMBL" id="XDQ76105.1"/>
    </source>
</evidence>
<feature type="domain" description="DUF7674" evidence="1">
    <location>
        <begin position="10"/>
        <end position="127"/>
    </location>
</feature>
<proteinExistence type="predicted"/>
<dbReference type="AlphaFoldDB" id="A0AB39T9H9"/>
<name>A0AB39T9H9_9ACTN</name>
<gene>
    <name evidence="2" type="ORF">AB5J54_38815</name>
</gene>
<dbReference type="RefSeq" id="WP_369148657.1">
    <property type="nucleotide sequence ID" value="NZ_CP163444.1"/>
</dbReference>
<reference evidence="2" key="1">
    <citation type="submission" date="2024-07" db="EMBL/GenBank/DDBJ databases">
        <authorList>
            <person name="Yu S.T."/>
        </authorList>
    </citation>
    <scope>NUCLEOTIDE SEQUENCE</scope>
    <source>
        <strain evidence="2">R44</strain>
    </source>
</reference>
<dbReference type="Pfam" id="PF24722">
    <property type="entry name" value="DUF7674"/>
    <property type="match status" value="1"/>
</dbReference>
<dbReference type="EMBL" id="CP163444">
    <property type="protein sequence ID" value="XDQ76105.1"/>
    <property type="molecule type" value="Genomic_DNA"/>
</dbReference>
<accession>A0AB39T9H9</accession>
<dbReference type="InterPro" id="IPR056091">
    <property type="entry name" value="DUF7674"/>
</dbReference>
<organism evidence="2">
    <name type="scientific">Streptomyces sp. R44</name>
    <dbReference type="NCBI Taxonomy" id="3238633"/>
    <lineage>
        <taxon>Bacteria</taxon>
        <taxon>Bacillati</taxon>
        <taxon>Actinomycetota</taxon>
        <taxon>Actinomycetes</taxon>
        <taxon>Kitasatosporales</taxon>
        <taxon>Streptomycetaceae</taxon>
        <taxon>Streptomyces</taxon>
    </lineage>
</organism>
<evidence type="ECO:0000259" key="1">
    <source>
        <dbReference type="Pfam" id="PF24722"/>
    </source>
</evidence>